<feature type="compositionally biased region" description="Low complexity" evidence="9">
    <location>
        <begin position="1099"/>
        <end position="1110"/>
    </location>
</feature>
<dbReference type="Pfam" id="PF13815">
    <property type="entry name" value="Dzip-like_N"/>
    <property type="match status" value="1"/>
</dbReference>
<dbReference type="InterPro" id="IPR013087">
    <property type="entry name" value="Znf_C2H2_type"/>
</dbReference>
<dbReference type="PROSITE" id="PS00028">
    <property type="entry name" value="ZINC_FINGER_C2H2_1"/>
    <property type="match status" value="1"/>
</dbReference>
<comment type="subcellular location">
    <subcellularLocation>
        <location evidence="2">Cytoplasm</location>
        <location evidence="2">Cytoskeleton</location>
        <location evidence="2">Cilium basal body</location>
    </subcellularLocation>
    <subcellularLocation>
        <location evidence="1">Cytoplasm</location>
        <location evidence="1">Cytoskeleton</location>
        <location evidence="1">Microtubule organizing center</location>
        <location evidence="1">Centrosome</location>
        <location evidence="1">Centriole</location>
    </subcellularLocation>
</comment>
<feature type="region of interest" description="Disordered" evidence="9">
    <location>
        <begin position="1086"/>
        <end position="1112"/>
    </location>
</feature>
<dbReference type="EMBL" id="QXGF01000358">
    <property type="protein sequence ID" value="KAE8941489.1"/>
    <property type="molecule type" value="Genomic_DNA"/>
</dbReference>
<gene>
    <name evidence="15" type="ORF">PF002_g9009</name>
    <name evidence="14" type="ORF">PF005_g7111</name>
    <name evidence="13" type="ORF">PF006_g7245</name>
    <name evidence="12" type="ORF">PF007_g7829</name>
    <name evidence="11" type="ORF">PF009_g8730</name>
</gene>
<feature type="coiled-coil region" evidence="8">
    <location>
        <begin position="251"/>
        <end position="401"/>
    </location>
</feature>
<reference evidence="16 17" key="1">
    <citation type="submission" date="2018-08" db="EMBL/GenBank/DDBJ databases">
        <title>Genomic investigation of the strawberry pathogen Phytophthora fragariae indicates pathogenicity is determined by transcriptional variation in three key races.</title>
        <authorList>
            <person name="Adams T.M."/>
            <person name="Armitage A.D."/>
            <person name="Sobczyk M.K."/>
            <person name="Bates H.J."/>
            <person name="Dunwell J.M."/>
            <person name="Nellist C.F."/>
            <person name="Harrison R.J."/>
        </authorList>
    </citation>
    <scope>NUCLEOTIDE SEQUENCE [LARGE SCALE GENOMIC DNA]</scope>
    <source>
        <strain evidence="15 18">BC-1</strain>
        <strain evidence="14 17">NOV-27</strain>
        <strain evidence="13 19">NOV-5</strain>
        <strain evidence="12 20">NOV-71</strain>
        <strain evidence="11 16">NOV-9</strain>
    </source>
</reference>
<evidence type="ECO:0000313" key="18">
    <source>
        <dbReference type="Proteomes" id="UP000440367"/>
    </source>
</evidence>
<evidence type="ECO:0000256" key="9">
    <source>
        <dbReference type="SAM" id="MobiDB-lite"/>
    </source>
</evidence>
<dbReference type="EMBL" id="QXGD01000362">
    <property type="protein sequence ID" value="KAE9241945.1"/>
    <property type="molecule type" value="Genomic_DNA"/>
</dbReference>
<sequence>MQRFCWRERSEKLNWRLLGALDVADVVRRGDPALLEPYALHVTFARLPNAPKDPATRDAWFLVRVLQLAMEYLLFMRARDGDVLESLGQELRHVETERDELLLRAQKLKVRARSGDKQVDKLHQVLQNIAKLLQIHGASPSAVATIETLLTELISERRAKQRRRVLVEKENDEDNEMEGVLRPAVQEARVCGFCGKLFSSKEYLEKHLVRRHSGESIEVDTPVKSKMRRNVGEVLEDAAENVTKEDQATSEAVMQKMVQQVERALHEHEEKLRSLAEEEAQKVKQMYERLRTDTKLAEELKATRMVAEQQHEESRRQLDEVCLQKQKAEDELADLKQQIQFHILKMKMMGTAGLPTSVVPHGNDDKLAAAEADIKHLQQTLEDVNSELNAAREELRKVQALHLSALRKKKELADKLALTREPSPVVTKGDGSQTEGLPMINETVQTDEQISPLLIEKETEAIPQPNSPICEDVGTDPVTLTYEDAASQTVDVLRATSADAEVQVAIIDDPVPMLAPAVSLADADPILHAVPTVDSGVGTDVEDVALSKSAQQDDERIPDYIQQLHSQDLLDALTERAQKAANNAASNDGTSDSVSKNCSSISRHKYVRSRFQHDENAVKERVASCLSQLERFASRFGVPAKSAWLSEENLQIVQQALHGHLEILPNEVLARMIECENNANVIIEKEWVPMEKTRQQALDRFKMEARVKSEISQGLVRQAMAAFGTSMKSAQMSRGASNAVVTIHAERAVASEENAAESNLDAATKPLELPTNREGGHDLSVLTPARRYSVKHQLTVVVKETGATKNNAYYSDDFVAEEEKVSLPQAQEAVDDVVDSVHCDTKDLDTRENSMEMAPEPSDDVSMQPRNDIKIAEELPMEEPPFVDRSASSGDVDRSEITEAKPNETSTNEIRSINVGVHVDDKEISFWENGSLARSDSDELYVPEPSPIEVLPVVAAQEDKVDSHRPEWQGEHREERYHRQLPRVRSSSDLEPTHACISAHPALSRSRSGQFEVPILHQTTNSLESDLSTASEFAIIDPTRIDHTQSIVASSEMSFGMDIPSLGESESVEESTSAVMMGLIDALDKQDEAKSIEDSASQPDRAPAPAATDAVVQNDTCNVMSFDDSDIEEVVLT</sequence>
<dbReference type="OrthoDB" id="515971at2759"/>
<keyword evidence="7" id="KW-0479">Metal-binding</keyword>
<evidence type="ECO:0000259" key="10">
    <source>
        <dbReference type="PROSITE" id="PS50157"/>
    </source>
</evidence>
<feature type="domain" description="C2H2-type" evidence="10">
    <location>
        <begin position="189"/>
        <end position="217"/>
    </location>
</feature>
<accession>A0A6A3SZP8</accession>
<dbReference type="EMBL" id="QXFZ01000317">
    <property type="protein sequence ID" value="KAE9121388.1"/>
    <property type="molecule type" value="Genomic_DNA"/>
</dbReference>
<feature type="region of interest" description="Disordered" evidence="9">
    <location>
        <begin position="878"/>
        <end position="905"/>
    </location>
</feature>
<evidence type="ECO:0000313" key="11">
    <source>
        <dbReference type="EMBL" id="KAE8941489.1"/>
    </source>
</evidence>
<evidence type="ECO:0000256" key="6">
    <source>
        <dbReference type="ARBA" id="ARBA00023273"/>
    </source>
</evidence>
<dbReference type="GO" id="GO:0005814">
    <property type="term" value="C:centriole"/>
    <property type="evidence" value="ECO:0007669"/>
    <property type="project" value="UniProtKB-SubCell"/>
</dbReference>
<evidence type="ECO:0000256" key="1">
    <source>
        <dbReference type="ARBA" id="ARBA00004114"/>
    </source>
</evidence>
<keyword evidence="5" id="KW-0963">Cytoplasm</keyword>
<organism evidence="12 20">
    <name type="scientific">Phytophthora fragariae</name>
    <dbReference type="NCBI Taxonomy" id="53985"/>
    <lineage>
        <taxon>Eukaryota</taxon>
        <taxon>Sar</taxon>
        <taxon>Stramenopiles</taxon>
        <taxon>Oomycota</taxon>
        <taxon>Peronosporomycetes</taxon>
        <taxon>Peronosporales</taxon>
        <taxon>Peronosporaceae</taxon>
        <taxon>Phytophthora</taxon>
    </lineage>
</organism>
<keyword evidence="4 8" id="KW-0175">Coiled coil</keyword>
<evidence type="ECO:0000313" key="16">
    <source>
        <dbReference type="Proteomes" id="UP000429523"/>
    </source>
</evidence>
<protein>
    <recommendedName>
        <fullName evidence="10">C2H2-type domain-containing protein</fullName>
    </recommendedName>
</protein>
<evidence type="ECO:0000313" key="13">
    <source>
        <dbReference type="EMBL" id="KAE9148138.1"/>
    </source>
</evidence>
<evidence type="ECO:0000256" key="3">
    <source>
        <dbReference type="ARBA" id="ARBA00009131"/>
    </source>
</evidence>
<evidence type="ECO:0000313" key="17">
    <source>
        <dbReference type="Proteomes" id="UP000433483"/>
    </source>
</evidence>
<evidence type="ECO:0000256" key="8">
    <source>
        <dbReference type="SAM" id="Coils"/>
    </source>
</evidence>
<dbReference type="EMBL" id="QXGA01000306">
    <property type="protein sequence ID" value="KAE9148138.1"/>
    <property type="molecule type" value="Genomic_DNA"/>
</dbReference>
<dbReference type="Proteomes" id="UP000433483">
    <property type="component" value="Unassembled WGS sequence"/>
</dbReference>
<feature type="coiled-coil region" evidence="8">
    <location>
        <begin position="84"/>
        <end position="111"/>
    </location>
</feature>
<evidence type="ECO:0000256" key="2">
    <source>
        <dbReference type="ARBA" id="ARBA00004120"/>
    </source>
</evidence>
<dbReference type="PROSITE" id="PS50157">
    <property type="entry name" value="ZINC_FINGER_C2H2_2"/>
    <property type="match status" value="1"/>
</dbReference>
<evidence type="ECO:0000313" key="14">
    <source>
        <dbReference type="EMBL" id="KAE9221414.1"/>
    </source>
</evidence>
<evidence type="ECO:0000256" key="7">
    <source>
        <dbReference type="PROSITE-ProRule" id="PRU00042"/>
    </source>
</evidence>
<dbReference type="InterPro" id="IPR032714">
    <property type="entry name" value="DZIP1_N"/>
</dbReference>
<evidence type="ECO:0000313" key="20">
    <source>
        <dbReference type="Proteomes" id="UP000441208"/>
    </source>
</evidence>
<evidence type="ECO:0000313" key="19">
    <source>
        <dbReference type="Proteomes" id="UP000440732"/>
    </source>
</evidence>
<feature type="region of interest" description="Disordered" evidence="9">
    <location>
        <begin position="751"/>
        <end position="777"/>
    </location>
</feature>
<evidence type="ECO:0000313" key="15">
    <source>
        <dbReference type="EMBL" id="KAE9241945.1"/>
    </source>
</evidence>
<evidence type="ECO:0000256" key="4">
    <source>
        <dbReference type="ARBA" id="ARBA00023054"/>
    </source>
</evidence>
<evidence type="ECO:0000313" key="12">
    <source>
        <dbReference type="EMBL" id="KAE9121388.1"/>
    </source>
</evidence>
<feature type="compositionally biased region" description="Low complexity" evidence="9">
    <location>
        <begin position="751"/>
        <end position="763"/>
    </location>
</feature>
<dbReference type="GO" id="GO:0005737">
    <property type="term" value="C:cytoplasm"/>
    <property type="evidence" value="ECO:0007669"/>
    <property type="project" value="TreeGrafter"/>
</dbReference>
<dbReference type="GO" id="GO:0008270">
    <property type="term" value="F:zinc ion binding"/>
    <property type="evidence" value="ECO:0007669"/>
    <property type="project" value="UniProtKB-KW"/>
</dbReference>
<comment type="similarity">
    <text evidence="3">Belongs to the DZIP C2H2-type zinc-finger protein family.</text>
</comment>
<comment type="caution">
    <text evidence="12">The sequence shown here is derived from an EMBL/GenBank/DDBJ whole genome shotgun (WGS) entry which is preliminary data.</text>
</comment>
<dbReference type="Proteomes" id="UP000429523">
    <property type="component" value="Unassembled WGS sequence"/>
</dbReference>
<keyword evidence="7" id="KW-0863">Zinc-finger</keyword>
<dbReference type="Proteomes" id="UP000441208">
    <property type="component" value="Unassembled WGS sequence"/>
</dbReference>
<name>A0A6A3SZP8_9STRA</name>
<dbReference type="EMBL" id="QXGB01000278">
    <property type="protein sequence ID" value="KAE9221414.1"/>
    <property type="molecule type" value="Genomic_DNA"/>
</dbReference>
<dbReference type="InterPro" id="IPR051241">
    <property type="entry name" value="DZIP_RILPL"/>
</dbReference>
<evidence type="ECO:0000256" key="5">
    <source>
        <dbReference type="ARBA" id="ARBA00023212"/>
    </source>
</evidence>
<keyword evidence="17" id="KW-1185">Reference proteome</keyword>
<dbReference type="Proteomes" id="UP000440367">
    <property type="component" value="Unassembled WGS sequence"/>
</dbReference>
<keyword evidence="6" id="KW-0966">Cell projection</keyword>
<feature type="compositionally biased region" description="Basic and acidic residues" evidence="9">
    <location>
        <begin position="891"/>
        <end position="902"/>
    </location>
</feature>
<keyword evidence="5" id="KW-0206">Cytoskeleton</keyword>
<dbReference type="Proteomes" id="UP000440732">
    <property type="component" value="Unassembled WGS sequence"/>
</dbReference>
<proteinExistence type="inferred from homology"/>
<dbReference type="AlphaFoldDB" id="A0A6A3SZP8"/>
<keyword evidence="7" id="KW-0862">Zinc</keyword>
<dbReference type="PANTHER" id="PTHR21502:SF3">
    <property type="entry name" value="CILIUM ASSEMBLY PROTEIN DZIP1L"/>
    <property type="match status" value="1"/>
</dbReference>
<dbReference type="PANTHER" id="PTHR21502">
    <property type="entry name" value="ZINC FINGER PROTEIN DZIP1"/>
    <property type="match status" value="1"/>
</dbReference>